<accession>A0AAW1NM24</accession>
<evidence type="ECO:0000256" key="6">
    <source>
        <dbReference type="ARBA" id="ARBA00022833"/>
    </source>
</evidence>
<dbReference type="GO" id="GO:0006013">
    <property type="term" value="P:mannose metabolic process"/>
    <property type="evidence" value="ECO:0007669"/>
    <property type="project" value="InterPro"/>
</dbReference>
<dbReference type="GO" id="GO:0030246">
    <property type="term" value="F:carbohydrate binding"/>
    <property type="evidence" value="ECO:0007669"/>
    <property type="project" value="InterPro"/>
</dbReference>
<dbReference type="FunFam" id="1.20.1270.50:FF:000002">
    <property type="entry name" value="Alpha-mannosidase"/>
    <property type="match status" value="1"/>
</dbReference>
<dbReference type="SUPFAM" id="SSF74650">
    <property type="entry name" value="Galactose mutarotase-like"/>
    <property type="match status" value="1"/>
</dbReference>
<evidence type="ECO:0000256" key="4">
    <source>
        <dbReference type="ARBA" id="ARBA00022723"/>
    </source>
</evidence>
<comment type="cofactor">
    <cofactor evidence="10">
        <name>Zn(2+)</name>
        <dbReference type="ChEBI" id="CHEBI:29105"/>
    </cofactor>
    <text evidence="10">Binds 1 zinc ion per subunit.</text>
</comment>
<dbReference type="SUPFAM" id="SSF88688">
    <property type="entry name" value="Families 57/38 glycoside transferase middle domain"/>
    <property type="match status" value="1"/>
</dbReference>
<dbReference type="Pfam" id="PF21260">
    <property type="entry name" value="Laman-like_dom"/>
    <property type="match status" value="1"/>
</dbReference>
<dbReference type="Gene3D" id="1.20.1270.50">
    <property type="entry name" value="Glycoside hydrolase family 38, central domain"/>
    <property type="match status" value="1"/>
</dbReference>
<dbReference type="AlphaFoldDB" id="A0AAW1NM24"/>
<dbReference type="FunFam" id="3.20.110.10:FF:000001">
    <property type="entry name" value="Alpha-mannosidase"/>
    <property type="match status" value="1"/>
</dbReference>
<dbReference type="Gene3D" id="3.20.110.10">
    <property type="entry name" value="Glycoside hydrolase 38, N terminal domain"/>
    <property type="match status" value="1"/>
</dbReference>
<dbReference type="InterPro" id="IPR015341">
    <property type="entry name" value="Glyco_hydro_38_cen"/>
</dbReference>
<evidence type="ECO:0000313" key="14">
    <source>
        <dbReference type="Proteomes" id="UP001465755"/>
    </source>
</evidence>
<evidence type="ECO:0000256" key="10">
    <source>
        <dbReference type="RuleBase" id="RU361199"/>
    </source>
</evidence>
<dbReference type="InterPro" id="IPR011682">
    <property type="entry name" value="Glyco_hydro_38_C"/>
</dbReference>
<dbReference type="InterPro" id="IPR048534">
    <property type="entry name" value="Man2a1-like_dom"/>
</dbReference>
<evidence type="ECO:0000256" key="11">
    <source>
        <dbReference type="SAM" id="MobiDB-lite"/>
    </source>
</evidence>
<dbReference type="Proteomes" id="UP001465755">
    <property type="component" value="Unassembled WGS sequence"/>
</dbReference>
<keyword evidence="9 10" id="KW-0326">Glycosidase</keyword>
<dbReference type="PANTHER" id="PTHR11607">
    <property type="entry name" value="ALPHA-MANNOSIDASE"/>
    <property type="match status" value="1"/>
</dbReference>
<organism evidence="13 14">
    <name type="scientific">Symbiochloris irregularis</name>
    <dbReference type="NCBI Taxonomy" id="706552"/>
    <lineage>
        <taxon>Eukaryota</taxon>
        <taxon>Viridiplantae</taxon>
        <taxon>Chlorophyta</taxon>
        <taxon>core chlorophytes</taxon>
        <taxon>Trebouxiophyceae</taxon>
        <taxon>Trebouxiales</taxon>
        <taxon>Trebouxiaceae</taxon>
        <taxon>Symbiochloris</taxon>
    </lineage>
</organism>
<dbReference type="CDD" id="cd10810">
    <property type="entry name" value="GH38N_AMII_LAM_like"/>
    <property type="match status" value="1"/>
</dbReference>
<dbReference type="SMART" id="SM00872">
    <property type="entry name" value="Alpha-mann_mid"/>
    <property type="match status" value="1"/>
</dbReference>
<comment type="caution">
    <text evidence="13">The sequence shown here is derived from an EMBL/GenBank/DDBJ whole genome shotgun (WGS) entry which is preliminary data.</text>
</comment>
<evidence type="ECO:0000256" key="8">
    <source>
        <dbReference type="ARBA" id="ARBA00023180"/>
    </source>
</evidence>
<evidence type="ECO:0000256" key="1">
    <source>
        <dbReference type="ARBA" id="ARBA00000365"/>
    </source>
</evidence>
<keyword evidence="5 10" id="KW-0378">Hydrolase</keyword>
<comment type="catalytic activity">
    <reaction evidence="1">
        <text>Hydrolysis of terminal, non-reducing alpha-D-mannose residues in alpha-D-mannosides.</text>
        <dbReference type="EC" id="3.2.1.24"/>
    </reaction>
</comment>
<feature type="region of interest" description="Disordered" evidence="11">
    <location>
        <begin position="646"/>
        <end position="674"/>
    </location>
</feature>
<feature type="domain" description="Glycoside hydrolase family 38 central" evidence="12">
    <location>
        <begin position="359"/>
        <end position="473"/>
    </location>
</feature>
<keyword evidence="7" id="KW-1015">Disulfide bond</keyword>
<evidence type="ECO:0000256" key="3">
    <source>
        <dbReference type="ARBA" id="ARBA00012752"/>
    </source>
</evidence>
<feature type="signal peptide" evidence="10">
    <location>
        <begin position="1"/>
        <end position="21"/>
    </location>
</feature>
<evidence type="ECO:0000256" key="7">
    <source>
        <dbReference type="ARBA" id="ARBA00023157"/>
    </source>
</evidence>
<dbReference type="InterPro" id="IPR013780">
    <property type="entry name" value="Glyco_hydro_b"/>
</dbReference>
<gene>
    <name evidence="13" type="ORF">WJX73_000911</name>
</gene>
<dbReference type="PANTHER" id="PTHR11607:SF3">
    <property type="entry name" value="LYSOSOMAL ALPHA-MANNOSIDASE"/>
    <property type="match status" value="1"/>
</dbReference>
<evidence type="ECO:0000256" key="9">
    <source>
        <dbReference type="ARBA" id="ARBA00023295"/>
    </source>
</evidence>
<dbReference type="EC" id="3.2.1.-" evidence="10"/>
<proteinExistence type="inferred from homology"/>
<protein>
    <recommendedName>
        <fullName evidence="3 10">Alpha-mannosidase</fullName>
        <ecNumber evidence="10">3.2.1.-</ecNumber>
    </recommendedName>
</protein>
<evidence type="ECO:0000259" key="12">
    <source>
        <dbReference type="SMART" id="SM00872"/>
    </source>
</evidence>
<keyword evidence="8" id="KW-0325">Glycoprotein</keyword>
<dbReference type="Gene3D" id="2.70.98.30">
    <property type="entry name" value="Golgi alpha-mannosidase II, domain 4"/>
    <property type="match status" value="1"/>
</dbReference>
<dbReference type="Pfam" id="PF01074">
    <property type="entry name" value="Glyco_hydro_38N"/>
    <property type="match status" value="1"/>
</dbReference>
<dbReference type="InterPro" id="IPR050843">
    <property type="entry name" value="Glycosyl_Hydrlase_38"/>
</dbReference>
<feature type="chain" id="PRO_5043092992" description="Alpha-mannosidase" evidence="10">
    <location>
        <begin position="22"/>
        <end position="977"/>
    </location>
</feature>
<dbReference type="GO" id="GO:0046872">
    <property type="term" value="F:metal ion binding"/>
    <property type="evidence" value="ECO:0007669"/>
    <property type="project" value="UniProtKB-KW"/>
</dbReference>
<dbReference type="Gene3D" id="2.60.40.1180">
    <property type="entry name" value="Golgi alpha-mannosidase II"/>
    <property type="match status" value="1"/>
</dbReference>
<evidence type="ECO:0000256" key="2">
    <source>
        <dbReference type="ARBA" id="ARBA00009792"/>
    </source>
</evidence>
<reference evidence="13 14" key="1">
    <citation type="journal article" date="2024" name="Nat. Commun.">
        <title>Phylogenomics reveals the evolutionary origins of lichenization in chlorophyte algae.</title>
        <authorList>
            <person name="Puginier C."/>
            <person name="Libourel C."/>
            <person name="Otte J."/>
            <person name="Skaloud P."/>
            <person name="Haon M."/>
            <person name="Grisel S."/>
            <person name="Petersen M."/>
            <person name="Berrin J.G."/>
            <person name="Delaux P.M."/>
            <person name="Dal Grande F."/>
            <person name="Keller J."/>
        </authorList>
    </citation>
    <scope>NUCLEOTIDE SEQUENCE [LARGE SCALE GENOMIC DNA]</scope>
    <source>
        <strain evidence="13 14">SAG 2036</strain>
    </source>
</reference>
<feature type="region of interest" description="Disordered" evidence="11">
    <location>
        <begin position="939"/>
        <end position="962"/>
    </location>
</feature>
<dbReference type="InterPro" id="IPR000602">
    <property type="entry name" value="Glyco_hydro_38_N"/>
</dbReference>
<keyword evidence="6 10" id="KW-0862">Zinc</keyword>
<sequence length="977" mass="107773">MARLLGLHTFALAVLFCVASGQPCVPVYNTTSSRIEGKLNVHLVPHTHDDVGWLKTVDQYYFGSRQDIQLAGVQYVLDTVIPSLVANKDRSFIYGEIAFFVRWWFEQTDTIKDAVRQLVAEGRLEFVNGGYVQHDEAAAHYVAMIDQTTRGHRWLNATFGKLPTAGWQIDPFGHSSTHASLLCGYLGFDALFFGRADYQDMERRRKTKELELLWRGSASYGTEADVFTGNFADGNYNPPSGFNYDWGSWDRDNQIQDNVCLEEINVDERVEQFVQACKRLGNMTRGNDIMIPMGTDFTYSNAWPWFKNMDKLIHHTNLDGRINVLYSTPSQYVAAKHAYSTPWPLKTDDFFPYADCPTCYWTGYFTSRPTSKAWIRSSTSFLQAVRQLEFLTPLTLSQLKPASTSDVDSSLKLDKAPETVWEGSRQLAGEAAATPLIGPASDALEEVVSLLQHHDAITGTEKQHVANDYHRRLHAGLGKGIVVPVYNPLGWERQELVRVPISLAASKDWTVKGPDGKAVQSQILPTSSSTKRVQDAYISASLAHKHHAGEAELVFLASVPPLGYAVYSLDASSKRRAEGNAFVSLEQSWSDYRAATSELTEDLAIVANDDMVVKLGPTGQVTGIQDVSSGASVSLGLSLTAYNSSDALGPEPRKGPPAPPSGAYIFRPDGEKPSGDPLEARIAQGPVLTENRVVLEPWGEVTIRAVQGLSHLEIEWTVGPLPFKDGFGREVALRYTTNLTTGSTFYTDANGREMQKRERDHRPSWDLNVTQPVAGNYYPLTAAIYLEEPGFAQLGLITDRAQGGGSLRSGELEIMVHRRTMFDDERGVGEPINETLTGCFDCQAQGLIARGTHHLALKDTYSAATYRRTLQQRVNDPLVMIRLAHLFQVNESSLAHPVKVDLGALFEGFSFESAVELSLSGGKELSQVKRLSWQAGQDISKRGGADSSAGQRADSAASAAHTNFKVPPAYNLAEADR</sequence>
<name>A0AAW1NM24_9CHLO</name>
<feature type="compositionally biased region" description="Low complexity" evidence="11">
    <location>
        <begin position="945"/>
        <end position="960"/>
    </location>
</feature>
<dbReference type="InterPro" id="IPR027291">
    <property type="entry name" value="Glyco_hydro_38_N_sf"/>
</dbReference>
<evidence type="ECO:0000313" key="13">
    <source>
        <dbReference type="EMBL" id="KAK9786492.1"/>
    </source>
</evidence>
<keyword evidence="10" id="KW-0732">Signal</keyword>
<keyword evidence="14" id="KW-1185">Reference proteome</keyword>
<dbReference type="InterPro" id="IPR011330">
    <property type="entry name" value="Glyco_hydro/deAcase_b/a-brl"/>
</dbReference>
<dbReference type="Pfam" id="PF09261">
    <property type="entry name" value="Alpha-mann_mid"/>
    <property type="match status" value="1"/>
</dbReference>
<evidence type="ECO:0000256" key="5">
    <source>
        <dbReference type="ARBA" id="ARBA00022801"/>
    </source>
</evidence>
<dbReference type="EMBL" id="JALJOQ010000271">
    <property type="protein sequence ID" value="KAK9786492.1"/>
    <property type="molecule type" value="Genomic_DNA"/>
</dbReference>
<dbReference type="InterPro" id="IPR037094">
    <property type="entry name" value="Glyco_hydro_38_cen_sf"/>
</dbReference>
<dbReference type="GO" id="GO:0004559">
    <property type="term" value="F:alpha-mannosidase activity"/>
    <property type="evidence" value="ECO:0007669"/>
    <property type="project" value="UniProtKB-EC"/>
</dbReference>
<dbReference type="InterPro" id="IPR028995">
    <property type="entry name" value="Glyco_hydro_57/38_cen_sf"/>
</dbReference>
<dbReference type="InterPro" id="IPR011013">
    <property type="entry name" value="Gal_mutarotase_sf_dom"/>
</dbReference>
<dbReference type="Pfam" id="PF07748">
    <property type="entry name" value="Glyco_hydro_38C"/>
    <property type="match status" value="1"/>
</dbReference>
<keyword evidence="4 10" id="KW-0479">Metal-binding</keyword>
<dbReference type="SUPFAM" id="SSF88713">
    <property type="entry name" value="Glycoside hydrolase/deacetylase"/>
    <property type="match status" value="1"/>
</dbReference>
<dbReference type="FunFam" id="1.20.1270.50:FF:000003">
    <property type="entry name" value="Alpha-mannosidase"/>
    <property type="match status" value="1"/>
</dbReference>
<comment type="similarity">
    <text evidence="2 10">Belongs to the glycosyl hydrolase 38 family.</text>
</comment>